<dbReference type="InterPro" id="IPR036388">
    <property type="entry name" value="WH-like_DNA-bd_sf"/>
</dbReference>
<evidence type="ECO:0000313" key="3">
    <source>
        <dbReference type="Proteomes" id="UP001501442"/>
    </source>
</evidence>
<feature type="domain" description="HTH marR-type" evidence="1">
    <location>
        <begin position="43"/>
        <end position="89"/>
    </location>
</feature>
<dbReference type="InterPro" id="IPR036390">
    <property type="entry name" value="WH_DNA-bd_sf"/>
</dbReference>
<dbReference type="Pfam" id="PF12802">
    <property type="entry name" value="MarR_2"/>
    <property type="match status" value="1"/>
</dbReference>
<organism evidence="2 3">
    <name type="scientific">Actinoallomurus vinaceus</name>
    <dbReference type="NCBI Taxonomy" id="1080074"/>
    <lineage>
        <taxon>Bacteria</taxon>
        <taxon>Bacillati</taxon>
        <taxon>Actinomycetota</taxon>
        <taxon>Actinomycetes</taxon>
        <taxon>Streptosporangiales</taxon>
        <taxon>Thermomonosporaceae</taxon>
        <taxon>Actinoallomurus</taxon>
    </lineage>
</organism>
<reference evidence="3" key="1">
    <citation type="journal article" date="2019" name="Int. J. Syst. Evol. Microbiol.">
        <title>The Global Catalogue of Microorganisms (GCM) 10K type strain sequencing project: providing services to taxonomists for standard genome sequencing and annotation.</title>
        <authorList>
            <consortium name="The Broad Institute Genomics Platform"/>
            <consortium name="The Broad Institute Genome Sequencing Center for Infectious Disease"/>
            <person name="Wu L."/>
            <person name="Ma J."/>
        </authorList>
    </citation>
    <scope>NUCLEOTIDE SEQUENCE [LARGE SCALE GENOMIC DNA]</scope>
    <source>
        <strain evidence="3">JCM 17939</strain>
    </source>
</reference>
<dbReference type="SUPFAM" id="SSF46785">
    <property type="entry name" value="Winged helix' DNA-binding domain"/>
    <property type="match status" value="1"/>
</dbReference>
<dbReference type="RefSeq" id="WP_345431675.1">
    <property type="nucleotide sequence ID" value="NZ_BAABHK010000004.1"/>
</dbReference>
<dbReference type="EMBL" id="BAABHK010000004">
    <property type="protein sequence ID" value="GAA4626084.1"/>
    <property type="molecule type" value="Genomic_DNA"/>
</dbReference>
<evidence type="ECO:0000259" key="1">
    <source>
        <dbReference type="Pfam" id="PF12802"/>
    </source>
</evidence>
<comment type="caution">
    <text evidence="2">The sequence shown here is derived from an EMBL/GenBank/DDBJ whole genome shotgun (WGS) entry which is preliminary data.</text>
</comment>
<keyword evidence="3" id="KW-1185">Reference proteome</keyword>
<dbReference type="Proteomes" id="UP001501442">
    <property type="component" value="Unassembled WGS sequence"/>
</dbReference>
<proteinExistence type="predicted"/>
<evidence type="ECO:0000313" key="2">
    <source>
        <dbReference type="EMBL" id="GAA4626084.1"/>
    </source>
</evidence>
<dbReference type="InterPro" id="IPR000835">
    <property type="entry name" value="HTH_MarR-typ"/>
</dbReference>
<sequence length="153" mass="16210">MNGVELFLLGRILMKIGEEAMPTEGLPKYTTSVRTVLIVASDIAAHPDSAIGEIAARTSLPQSQVSGAVARLREAGSIVTAPDPRDRRRMLVRQASEVSERVAVVRSTPIDGALAAALGTDDAGEVAEVTALLETLARRLTPETLARLRAEPT</sequence>
<dbReference type="Gene3D" id="1.10.10.10">
    <property type="entry name" value="Winged helix-like DNA-binding domain superfamily/Winged helix DNA-binding domain"/>
    <property type="match status" value="1"/>
</dbReference>
<gene>
    <name evidence="2" type="ORF">GCM10023196_032850</name>
</gene>
<accession>A0ABP8U9U2</accession>
<protein>
    <recommendedName>
        <fullName evidence="1">HTH marR-type domain-containing protein</fullName>
    </recommendedName>
</protein>
<name>A0ABP8U9U2_9ACTN</name>